<protein>
    <submittedName>
        <fullName evidence="2">Uncharacterized protein</fullName>
    </submittedName>
</protein>
<keyword evidence="3" id="KW-1185">Reference proteome</keyword>
<feature type="compositionally biased region" description="Polar residues" evidence="1">
    <location>
        <begin position="48"/>
        <end position="59"/>
    </location>
</feature>
<dbReference type="AlphaFoldDB" id="A0A0D9X2K8"/>
<dbReference type="EnsemblPlants" id="LPERR07G22190.1">
    <property type="protein sequence ID" value="LPERR07G22190.1"/>
    <property type="gene ID" value="LPERR07G22190"/>
</dbReference>
<organism evidence="2 3">
    <name type="scientific">Leersia perrieri</name>
    <dbReference type="NCBI Taxonomy" id="77586"/>
    <lineage>
        <taxon>Eukaryota</taxon>
        <taxon>Viridiplantae</taxon>
        <taxon>Streptophyta</taxon>
        <taxon>Embryophyta</taxon>
        <taxon>Tracheophyta</taxon>
        <taxon>Spermatophyta</taxon>
        <taxon>Magnoliopsida</taxon>
        <taxon>Liliopsida</taxon>
        <taxon>Poales</taxon>
        <taxon>Poaceae</taxon>
        <taxon>BOP clade</taxon>
        <taxon>Oryzoideae</taxon>
        <taxon>Oryzeae</taxon>
        <taxon>Oryzinae</taxon>
        <taxon>Leersia</taxon>
    </lineage>
</organism>
<reference evidence="2" key="3">
    <citation type="submission" date="2015-04" db="UniProtKB">
        <authorList>
            <consortium name="EnsemblPlants"/>
        </authorList>
    </citation>
    <scope>IDENTIFICATION</scope>
</reference>
<reference evidence="3" key="2">
    <citation type="submission" date="2013-12" db="EMBL/GenBank/DDBJ databases">
        <authorList>
            <person name="Yu Y."/>
            <person name="Lee S."/>
            <person name="de Baynast K."/>
            <person name="Wissotski M."/>
            <person name="Liu L."/>
            <person name="Talag J."/>
            <person name="Goicoechea J."/>
            <person name="Angelova A."/>
            <person name="Jetty R."/>
            <person name="Kudrna D."/>
            <person name="Golser W."/>
            <person name="Rivera L."/>
            <person name="Zhang J."/>
            <person name="Wing R."/>
        </authorList>
    </citation>
    <scope>NUCLEOTIDE SEQUENCE</scope>
</reference>
<feature type="region of interest" description="Disordered" evidence="1">
    <location>
        <begin position="1"/>
        <end position="32"/>
    </location>
</feature>
<evidence type="ECO:0000313" key="2">
    <source>
        <dbReference type="EnsemblPlants" id="LPERR07G22190.1"/>
    </source>
</evidence>
<feature type="region of interest" description="Disordered" evidence="1">
    <location>
        <begin position="45"/>
        <end position="75"/>
    </location>
</feature>
<dbReference type="Proteomes" id="UP000032180">
    <property type="component" value="Chromosome 7"/>
</dbReference>
<feature type="compositionally biased region" description="Basic and acidic residues" evidence="1">
    <location>
        <begin position="20"/>
        <end position="32"/>
    </location>
</feature>
<dbReference type="HOGENOM" id="CLU_2674681_0_0_1"/>
<sequence>MAENPLFRGPLKPNPNGGQEEEKNGEEKKAEEVVTKKDLKFKYLSEATGPQIQISSDTNRGALHRGAASPSESGS</sequence>
<proteinExistence type="predicted"/>
<dbReference type="Gramene" id="LPERR07G22190.1">
    <property type="protein sequence ID" value="LPERR07G22190.1"/>
    <property type="gene ID" value="LPERR07G22190"/>
</dbReference>
<evidence type="ECO:0000313" key="3">
    <source>
        <dbReference type="Proteomes" id="UP000032180"/>
    </source>
</evidence>
<accession>A0A0D9X2K8</accession>
<evidence type="ECO:0000256" key="1">
    <source>
        <dbReference type="SAM" id="MobiDB-lite"/>
    </source>
</evidence>
<name>A0A0D9X2K8_9ORYZ</name>
<reference evidence="2 3" key="1">
    <citation type="submission" date="2012-08" db="EMBL/GenBank/DDBJ databases">
        <title>Oryza genome evolution.</title>
        <authorList>
            <person name="Wing R.A."/>
        </authorList>
    </citation>
    <scope>NUCLEOTIDE SEQUENCE</scope>
</reference>